<dbReference type="EMBL" id="JEME01001557">
    <property type="protein sequence ID" value="KYG06790.1"/>
    <property type="molecule type" value="Genomic_DNA"/>
</dbReference>
<evidence type="ECO:0000313" key="1">
    <source>
        <dbReference type="EMBL" id="KYF46764.1"/>
    </source>
</evidence>
<dbReference type="Proteomes" id="UP000075604">
    <property type="component" value="Unassembled WGS sequence"/>
</dbReference>
<dbReference type="AlphaFoldDB" id="A0A150NYA3"/>
<gene>
    <name evidence="1" type="ORF">BE04_21935</name>
    <name evidence="2" type="ORF">BE21_32830</name>
</gene>
<evidence type="ECO:0000313" key="2">
    <source>
        <dbReference type="EMBL" id="KYG06790.1"/>
    </source>
</evidence>
<evidence type="ECO:0000313" key="3">
    <source>
        <dbReference type="Proteomes" id="UP000075502"/>
    </source>
</evidence>
<dbReference type="EMBL" id="JELX01004602">
    <property type="protein sequence ID" value="KYF46764.1"/>
    <property type="molecule type" value="Genomic_DNA"/>
</dbReference>
<proteinExistence type="predicted"/>
<dbReference type="Proteomes" id="UP000075502">
    <property type="component" value="Unassembled WGS sequence"/>
</dbReference>
<accession>A0A150NYA3</accession>
<organism evidence="1 4">
    <name type="scientific">Sorangium cellulosum</name>
    <name type="common">Polyangium cellulosum</name>
    <dbReference type="NCBI Taxonomy" id="56"/>
    <lineage>
        <taxon>Bacteria</taxon>
        <taxon>Pseudomonadati</taxon>
        <taxon>Myxococcota</taxon>
        <taxon>Polyangia</taxon>
        <taxon>Polyangiales</taxon>
        <taxon>Polyangiaceae</taxon>
        <taxon>Sorangium</taxon>
    </lineage>
</organism>
<reference evidence="3 4" key="1">
    <citation type="submission" date="2014-02" db="EMBL/GenBank/DDBJ databases">
        <title>The small core and large imbalanced accessory genome model reveals a collaborative survival strategy of Sorangium cellulosum strains in nature.</title>
        <authorList>
            <person name="Han K."/>
            <person name="Peng R."/>
            <person name="Blom J."/>
            <person name="Li Y.-Z."/>
        </authorList>
    </citation>
    <scope>NUCLEOTIDE SEQUENCE [LARGE SCALE GENOMIC DNA]</scope>
    <source>
        <strain evidence="2 3">So0007-03</strain>
        <strain evidence="1 4">So0157-18</strain>
    </source>
</reference>
<comment type="caution">
    <text evidence="1">The sequence shown here is derived from an EMBL/GenBank/DDBJ whole genome shotgun (WGS) entry which is preliminary data.</text>
</comment>
<protein>
    <submittedName>
        <fullName evidence="1">Uncharacterized protein</fullName>
    </submittedName>
</protein>
<evidence type="ECO:0000313" key="4">
    <source>
        <dbReference type="Proteomes" id="UP000075604"/>
    </source>
</evidence>
<sequence length="377" mass="42919">MIGTLQAKLQYLKNKNLHNWLGGYARQRIENARSPRPIGPRHLLFAVCDHWEPGWENATPEVGDARVRAWSERYPEMAGAYRDADGQHPRHSFFFPGEQYTPGWLDALADLTRRGFGEVELHLHHHNDTEENLRADIRRYLEILGKHGHFSRDADGRMRYGFIHGNWCLANSGRDSRNCGVDAELPLLFETGCYADYTFPSAPDESQHGIVNQIYWPTGNLARRRAHAVGARAKVGEVLEDRILMIEGPLALALTRRGNRVRVRMEYGALQAVDPPTPDRVKTWVDQNIHIEGRPEWVFVKVYTHGAPEDQAESLLGAGSHALHRELTTRYNDGKEWMLHYVTAREMYNIAIAALDGKTGNPGDYRDYRLKPPPCAS</sequence>
<name>A0A150NYA3_SORCE</name>